<comment type="subcellular location">
    <subcellularLocation>
        <location evidence="1">Membrane</location>
        <topology evidence="1">Multi-pass membrane protein</topology>
    </subcellularLocation>
</comment>
<reference evidence="14" key="2">
    <citation type="submission" date="2025-05" db="UniProtKB">
        <authorList>
            <consortium name="EnsemblMetazoa"/>
        </authorList>
    </citation>
    <scope>IDENTIFICATION</scope>
    <source>
        <strain evidence="14">Foshan</strain>
    </source>
</reference>
<dbReference type="Proteomes" id="UP000069940">
    <property type="component" value="Unassembled WGS sequence"/>
</dbReference>
<dbReference type="Gene3D" id="1.10.287.770">
    <property type="entry name" value="YojJ-like"/>
    <property type="match status" value="1"/>
</dbReference>
<keyword evidence="11 12" id="KW-0407">Ion channel</keyword>
<keyword evidence="4 12" id="KW-0894">Sodium channel</keyword>
<proteinExistence type="inferred from homology"/>
<evidence type="ECO:0000256" key="12">
    <source>
        <dbReference type="RuleBase" id="RU000679"/>
    </source>
</evidence>
<dbReference type="Pfam" id="PF00858">
    <property type="entry name" value="ASC"/>
    <property type="match status" value="1"/>
</dbReference>
<evidence type="ECO:0000256" key="3">
    <source>
        <dbReference type="ARBA" id="ARBA00022448"/>
    </source>
</evidence>
<dbReference type="PANTHER" id="PTHR11690">
    <property type="entry name" value="AMILORIDE-SENSITIVE SODIUM CHANNEL-RELATED"/>
    <property type="match status" value="1"/>
</dbReference>
<evidence type="ECO:0000256" key="9">
    <source>
        <dbReference type="ARBA" id="ARBA00023136"/>
    </source>
</evidence>
<name>A0ABM1XWW2_AEDAL</name>
<evidence type="ECO:0000256" key="1">
    <source>
        <dbReference type="ARBA" id="ARBA00004141"/>
    </source>
</evidence>
<dbReference type="InterPro" id="IPR001873">
    <property type="entry name" value="ENaC"/>
</dbReference>
<keyword evidence="7" id="KW-0915">Sodium</keyword>
<dbReference type="EnsemblMetazoa" id="AALFPA23_003626.R4096">
    <property type="protein sequence ID" value="AALFPA23_003626.P4096"/>
    <property type="gene ID" value="AALFPA23_003626"/>
</dbReference>
<evidence type="ECO:0000256" key="10">
    <source>
        <dbReference type="ARBA" id="ARBA00023201"/>
    </source>
</evidence>
<evidence type="ECO:0000256" key="4">
    <source>
        <dbReference type="ARBA" id="ARBA00022461"/>
    </source>
</evidence>
<accession>A0ABM1XWW2</accession>
<keyword evidence="8 12" id="KW-0406">Ion transport</keyword>
<comment type="similarity">
    <text evidence="2 12">Belongs to the amiloride-sensitive sodium channel (TC 1.A.6) family.</text>
</comment>
<dbReference type="RefSeq" id="XP_029707777.2">
    <property type="nucleotide sequence ID" value="XM_029851917.2"/>
</dbReference>
<organism evidence="14 15">
    <name type="scientific">Aedes albopictus</name>
    <name type="common">Asian tiger mosquito</name>
    <name type="synonym">Stegomyia albopicta</name>
    <dbReference type="NCBI Taxonomy" id="7160"/>
    <lineage>
        <taxon>Eukaryota</taxon>
        <taxon>Metazoa</taxon>
        <taxon>Ecdysozoa</taxon>
        <taxon>Arthropoda</taxon>
        <taxon>Hexapoda</taxon>
        <taxon>Insecta</taxon>
        <taxon>Pterygota</taxon>
        <taxon>Neoptera</taxon>
        <taxon>Endopterygota</taxon>
        <taxon>Diptera</taxon>
        <taxon>Nematocera</taxon>
        <taxon>Culicoidea</taxon>
        <taxon>Culicidae</taxon>
        <taxon>Culicinae</taxon>
        <taxon>Aedini</taxon>
        <taxon>Aedes</taxon>
        <taxon>Stegomyia</taxon>
    </lineage>
</organism>
<dbReference type="PANTHER" id="PTHR11690:SF243">
    <property type="entry name" value="PICKPOCKET 12-RELATED"/>
    <property type="match status" value="1"/>
</dbReference>
<keyword evidence="3 12" id="KW-0813">Transport</keyword>
<dbReference type="GeneID" id="115254427"/>
<evidence type="ECO:0000313" key="14">
    <source>
        <dbReference type="EnsemblMetazoa" id="AALFPA23_003626.P4096"/>
    </source>
</evidence>
<feature type="transmembrane region" description="Helical" evidence="13">
    <location>
        <begin position="63"/>
        <end position="81"/>
    </location>
</feature>
<feature type="transmembrane region" description="Helical" evidence="13">
    <location>
        <begin position="484"/>
        <end position="505"/>
    </location>
</feature>
<evidence type="ECO:0000256" key="8">
    <source>
        <dbReference type="ARBA" id="ARBA00023065"/>
    </source>
</evidence>
<keyword evidence="5 12" id="KW-0812">Transmembrane</keyword>
<keyword evidence="6 13" id="KW-1133">Transmembrane helix</keyword>
<sequence length="613" mass="69787">MRPSNERLFRRPIHGPSSKLLQFDEKKSPKVTFAENFREYCLNTTLHGLKYIGTVSLTTVERCFFFVSFILVSILSIYFITNVYQKWQSTPIIIGLSPKATHIRDIPFPAVTICNMNQATRTAAEAIKPGTLEKAILNSICSLDGEFNMTNYEGKWSTVRKMLLSATQPCHSMVEACRYAQTTYNCQHIFRPVLTDEGLCCTFNSVDSSFLLWNRTNGGNRTELPDNPFVPIEWTPETGFVGEANNSTFPRYIAGTGANMGLTVVLDANVKDYYCSSTSSYGFKLILHNPTETPKMAEYAHYIQVGTENRIVVTPRISDASYLIRKTSQATRQCVFASEANLSYFRTYSRNNCEMECEARLIQDNCGCVLYYMPKLQEDNKICSKVDAGCYEKIRSSIAQTASNTLSCSCLPGCFEISYSIDRSSADLCVGKFMVRENLLHVNDSYARDNIALVYIFFSETYFRSFSKGELIGFTEFLSNVGGLLGLFMGFSLISLAEVIYFMTLRPLFAKRKEKADRTNQETVVRDRHFNTVYNNMYPIQQKAGAHQRHVHFAGVTRQNEQEVNSMQNWPKQIKLLISSRVQQIAGWMDGAFRLRRTKINRPKQISTLPFYE</sequence>
<evidence type="ECO:0000256" key="7">
    <source>
        <dbReference type="ARBA" id="ARBA00023053"/>
    </source>
</evidence>
<keyword evidence="10 12" id="KW-0739">Sodium transport</keyword>
<protein>
    <recommendedName>
        <fullName evidence="16">Pickpocket</fullName>
    </recommendedName>
</protein>
<evidence type="ECO:0008006" key="16">
    <source>
        <dbReference type="Google" id="ProtNLM"/>
    </source>
</evidence>
<evidence type="ECO:0000256" key="5">
    <source>
        <dbReference type="ARBA" id="ARBA00022692"/>
    </source>
</evidence>
<keyword evidence="15" id="KW-1185">Reference proteome</keyword>
<dbReference type="Gene3D" id="2.60.470.10">
    <property type="entry name" value="Acid-sensing ion channels like domains"/>
    <property type="match status" value="1"/>
</dbReference>
<evidence type="ECO:0000313" key="15">
    <source>
        <dbReference type="Proteomes" id="UP000069940"/>
    </source>
</evidence>
<evidence type="ECO:0000256" key="13">
    <source>
        <dbReference type="SAM" id="Phobius"/>
    </source>
</evidence>
<keyword evidence="9 13" id="KW-0472">Membrane</keyword>
<reference evidence="15" key="1">
    <citation type="journal article" date="2015" name="Proc. Natl. Acad. Sci. U.S.A.">
        <title>Genome sequence of the Asian Tiger mosquito, Aedes albopictus, reveals insights into its biology, genetics, and evolution.</title>
        <authorList>
            <person name="Chen X.G."/>
            <person name="Jiang X."/>
            <person name="Gu J."/>
            <person name="Xu M."/>
            <person name="Wu Y."/>
            <person name="Deng Y."/>
            <person name="Zhang C."/>
            <person name="Bonizzoni M."/>
            <person name="Dermauw W."/>
            <person name="Vontas J."/>
            <person name="Armbruster P."/>
            <person name="Huang X."/>
            <person name="Yang Y."/>
            <person name="Zhang H."/>
            <person name="He W."/>
            <person name="Peng H."/>
            <person name="Liu Y."/>
            <person name="Wu K."/>
            <person name="Chen J."/>
            <person name="Lirakis M."/>
            <person name="Topalis P."/>
            <person name="Van Leeuwen T."/>
            <person name="Hall A.B."/>
            <person name="Jiang X."/>
            <person name="Thorpe C."/>
            <person name="Mueller R.L."/>
            <person name="Sun C."/>
            <person name="Waterhouse R.M."/>
            <person name="Yan G."/>
            <person name="Tu Z.J."/>
            <person name="Fang X."/>
            <person name="James A.A."/>
        </authorList>
    </citation>
    <scope>NUCLEOTIDE SEQUENCE [LARGE SCALE GENOMIC DNA]</scope>
    <source>
        <strain evidence="15">Foshan</strain>
    </source>
</reference>
<evidence type="ECO:0000256" key="2">
    <source>
        <dbReference type="ARBA" id="ARBA00007193"/>
    </source>
</evidence>
<evidence type="ECO:0000256" key="11">
    <source>
        <dbReference type="ARBA" id="ARBA00023303"/>
    </source>
</evidence>
<evidence type="ECO:0000256" key="6">
    <source>
        <dbReference type="ARBA" id="ARBA00022989"/>
    </source>
</evidence>
<dbReference type="PRINTS" id="PR01078">
    <property type="entry name" value="AMINACHANNEL"/>
</dbReference>